<name>A0A0F9INM0_9ZZZZ</name>
<proteinExistence type="predicted"/>
<dbReference type="EMBL" id="LAZR01011990">
    <property type="protein sequence ID" value="KKM48722.1"/>
    <property type="molecule type" value="Genomic_DNA"/>
</dbReference>
<organism evidence="1">
    <name type="scientific">marine sediment metagenome</name>
    <dbReference type="NCBI Taxonomy" id="412755"/>
    <lineage>
        <taxon>unclassified sequences</taxon>
        <taxon>metagenomes</taxon>
        <taxon>ecological metagenomes</taxon>
    </lineage>
</organism>
<gene>
    <name evidence="1" type="ORF">LCGC14_1557450</name>
</gene>
<protein>
    <submittedName>
        <fullName evidence="1">Uncharacterized protein</fullName>
    </submittedName>
</protein>
<evidence type="ECO:0000313" key="1">
    <source>
        <dbReference type="EMBL" id="KKM48722.1"/>
    </source>
</evidence>
<dbReference type="AlphaFoldDB" id="A0A0F9INM0"/>
<sequence length="74" mass="8219">MEFGEAVEIEGVIVEAETDAGYTDHGALKCMMPEQPESVWIPKSQVDDRSEVYKSGDKGVMMISEWIAKKKGLI</sequence>
<comment type="caution">
    <text evidence="1">The sequence shown here is derived from an EMBL/GenBank/DDBJ whole genome shotgun (WGS) entry which is preliminary data.</text>
</comment>
<reference evidence="1" key="1">
    <citation type="journal article" date="2015" name="Nature">
        <title>Complex archaea that bridge the gap between prokaryotes and eukaryotes.</title>
        <authorList>
            <person name="Spang A."/>
            <person name="Saw J.H."/>
            <person name="Jorgensen S.L."/>
            <person name="Zaremba-Niedzwiedzka K."/>
            <person name="Martijn J."/>
            <person name="Lind A.E."/>
            <person name="van Eijk R."/>
            <person name="Schleper C."/>
            <person name="Guy L."/>
            <person name="Ettema T.J."/>
        </authorList>
    </citation>
    <scope>NUCLEOTIDE SEQUENCE</scope>
</reference>
<accession>A0A0F9INM0</accession>